<dbReference type="AlphaFoldDB" id="A0A822YEQ1"/>
<keyword evidence="1" id="KW-1133">Transmembrane helix</keyword>
<reference evidence="2 3" key="1">
    <citation type="journal article" date="2020" name="Mol. Biol. Evol.">
        <title>Distinct Expression and Methylation Patterns for Genes with Different Fates following a Single Whole-Genome Duplication in Flowering Plants.</title>
        <authorList>
            <person name="Shi T."/>
            <person name="Rahmani R.S."/>
            <person name="Gugger P.F."/>
            <person name="Wang M."/>
            <person name="Li H."/>
            <person name="Zhang Y."/>
            <person name="Li Z."/>
            <person name="Wang Q."/>
            <person name="Van de Peer Y."/>
            <person name="Marchal K."/>
            <person name="Chen J."/>
        </authorList>
    </citation>
    <scope>NUCLEOTIDE SEQUENCE [LARGE SCALE GENOMIC DNA]</scope>
    <source>
        <tissue evidence="2">Leaf</tissue>
    </source>
</reference>
<evidence type="ECO:0000313" key="3">
    <source>
        <dbReference type="Proteomes" id="UP000607653"/>
    </source>
</evidence>
<feature type="transmembrane region" description="Helical" evidence="1">
    <location>
        <begin position="12"/>
        <end position="34"/>
    </location>
</feature>
<evidence type="ECO:0000313" key="2">
    <source>
        <dbReference type="EMBL" id="DAD32644.1"/>
    </source>
</evidence>
<keyword evidence="1" id="KW-0812">Transmembrane</keyword>
<dbReference type="EMBL" id="DUZY01000003">
    <property type="protein sequence ID" value="DAD32644.1"/>
    <property type="molecule type" value="Genomic_DNA"/>
</dbReference>
<accession>A0A822YEQ1</accession>
<dbReference type="Proteomes" id="UP000607653">
    <property type="component" value="Unassembled WGS sequence"/>
</dbReference>
<evidence type="ECO:0000256" key="1">
    <source>
        <dbReference type="SAM" id="Phobius"/>
    </source>
</evidence>
<keyword evidence="3" id="KW-1185">Reference proteome</keyword>
<keyword evidence="1" id="KW-0472">Membrane</keyword>
<comment type="caution">
    <text evidence="2">The sequence shown here is derived from an EMBL/GenBank/DDBJ whole genome shotgun (WGS) entry which is preliminary data.</text>
</comment>
<gene>
    <name evidence="2" type="ORF">HUJ06_011495</name>
</gene>
<protein>
    <submittedName>
        <fullName evidence="2">Uncharacterized protein</fullName>
    </submittedName>
</protein>
<organism evidence="2 3">
    <name type="scientific">Nelumbo nucifera</name>
    <name type="common">Sacred lotus</name>
    <dbReference type="NCBI Taxonomy" id="4432"/>
    <lineage>
        <taxon>Eukaryota</taxon>
        <taxon>Viridiplantae</taxon>
        <taxon>Streptophyta</taxon>
        <taxon>Embryophyta</taxon>
        <taxon>Tracheophyta</taxon>
        <taxon>Spermatophyta</taxon>
        <taxon>Magnoliopsida</taxon>
        <taxon>Proteales</taxon>
        <taxon>Nelumbonaceae</taxon>
        <taxon>Nelumbo</taxon>
    </lineage>
</organism>
<name>A0A822YEQ1_NELNU</name>
<sequence length="54" mass="6093">MLLEPDLIRFSLSIFIVALNLLFPGNVGLICTVMRYANFLSCMLLDLQLFCIPS</sequence>
<proteinExistence type="predicted"/>